<feature type="coiled-coil region" evidence="2">
    <location>
        <begin position="231"/>
        <end position="265"/>
    </location>
</feature>
<protein>
    <recommendedName>
        <fullName evidence="3">ODAD1 central coiled coil region domain-containing protein</fullName>
    </recommendedName>
</protein>
<dbReference type="PANTHER" id="PTHR21694">
    <property type="entry name" value="COILED-COIL DOMAIN-CONTAINING PROTEIN 63"/>
    <property type="match status" value="1"/>
</dbReference>
<evidence type="ECO:0000256" key="1">
    <source>
        <dbReference type="ARBA" id="ARBA00023054"/>
    </source>
</evidence>
<reference evidence="4" key="1">
    <citation type="submission" date="2021-02" db="EMBL/GenBank/DDBJ databases">
        <authorList>
            <person name="Nowell W R."/>
        </authorList>
    </citation>
    <scope>NUCLEOTIDE SEQUENCE</scope>
</reference>
<feature type="coiled-coil region" evidence="2">
    <location>
        <begin position="5"/>
        <end position="32"/>
    </location>
</feature>
<evidence type="ECO:0000313" key="5">
    <source>
        <dbReference type="Proteomes" id="UP000663845"/>
    </source>
</evidence>
<dbReference type="Proteomes" id="UP000663845">
    <property type="component" value="Unassembled WGS sequence"/>
</dbReference>
<organism evidence="4 5">
    <name type="scientific">Adineta steineri</name>
    <dbReference type="NCBI Taxonomy" id="433720"/>
    <lineage>
        <taxon>Eukaryota</taxon>
        <taxon>Metazoa</taxon>
        <taxon>Spiralia</taxon>
        <taxon>Gnathifera</taxon>
        <taxon>Rotifera</taxon>
        <taxon>Eurotatoria</taxon>
        <taxon>Bdelloidea</taxon>
        <taxon>Adinetida</taxon>
        <taxon>Adinetidae</taxon>
        <taxon>Adineta</taxon>
    </lineage>
</organism>
<name>A0A814HBR9_9BILA</name>
<dbReference type="EMBL" id="CAJNOG010000146">
    <property type="protein sequence ID" value="CAF1007922.1"/>
    <property type="molecule type" value="Genomic_DNA"/>
</dbReference>
<comment type="caution">
    <text evidence="4">The sequence shown here is derived from an EMBL/GenBank/DDBJ whole genome shotgun (WGS) entry which is preliminary data.</text>
</comment>
<dbReference type="InterPro" id="IPR049258">
    <property type="entry name" value="ODAD1_CC"/>
</dbReference>
<evidence type="ECO:0000313" key="4">
    <source>
        <dbReference type="EMBL" id="CAF1007922.1"/>
    </source>
</evidence>
<dbReference type="InterPro" id="IPR051876">
    <property type="entry name" value="ODA-DC/CCD"/>
</dbReference>
<evidence type="ECO:0000256" key="2">
    <source>
        <dbReference type="SAM" id="Coils"/>
    </source>
</evidence>
<feature type="domain" description="ODAD1 central coiled coil region" evidence="3">
    <location>
        <begin position="12"/>
        <end position="178"/>
    </location>
</feature>
<dbReference type="Pfam" id="PF21773">
    <property type="entry name" value="ODAD1_CC"/>
    <property type="match status" value="1"/>
</dbReference>
<gene>
    <name evidence="4" type="ORF">JYZ213_LOCUS16364</name>
</gene>
<dbReference type="AlphaFoldDB" id="A0A814HBR9"/>
<sequence length="421" mass="49474">MLDKRREMIDEYNRLSIVIQNATDESRQLTSECSESFANRRNLVARMRSVRDQHDRDEKKLLNDIRELDRLLESNYASKNFFLKKSNIRQEHIRLNELFAGKRSKGAQSAYTADEFHRLFRIGFDQNFVKEKVLNRTVETFLNEQEQSFTLFEYAVELINELDHLYENLDNKRKYISNIFSTDNIDSFVIKDIFSTLELDHLYETLDNKRKYISNIFSTDNIDSFVIKDIFSTLENSVNEANMNVESLELAKRNLRELLNTAYELIYNLFFELNCDRNIILSSEKSINDRNILFYLAAIESRVQQLLPTKKIYRKGGGHHSYIDDTTISWRIDHQNHDQSPLLTSTTGNKQHISDNLQEIDFITPQILPIEQNYMNNDNMSKNISTDIVNSVLNVYNECIHTPMINMNNNVTVIGQIDEVK</sequence>
<keyword evidence="1 2" id="KW-0175">Coiled coil</keyword>
<evidence type="ECO:0000259" key="3">
    <source>
        <dbReference type="Pfam" id="PF21773"/>
    </source>
</evidence>
<accession>A0A814HBR9</accession>
<proteinExistence type="predicted"/>
<dbReference type="PANTHER" id="PTHR21694:SF18">
    <property type="entry name" value="COILED-COIL DOMAIN-CONTAINING PROTEIN 63"/>
    <property type="match status" value="1"/>
</dbReference>